<feature type="domain" description="ATPase" evidence="1">
    <location>
        <begin position="2"/>
        <end position="205"/>
    </location>
</feature>
<dbReference type="Gene3D" id="3.40.50.300">
    <property type="entry name" value="P-loop containing nucleotide triphosphate hydrolases"/>
    <property type="match status" value="1"/>
</dbReference>
<dbReference type="AlphaFoldDB" id="A0A7G7VLT6"/>
<dbReference type="InterPro" id="IPR011335">
    <property type="entry name" value="Restrct_endonuc-II-like"/>
</dbReference>
<dbReference type="PANTHER" id="PTHR34704:SF1">
    <property type="entry name" value="ATPASE"/>
    <property type="match status" value="1"/>
</dbReference>
<evidence type="ECO:0000313" key="3">
    <source>
        <dbReference type="EMBL" id="QNH55079.1"/>
    </source>
</evidence>
<protein>
    <submittedName>
        <fullName evidence="3">ATP-binding protein</fullName>
    </submittedName>
</protein>
<dbReference type="InterPro" id="IPR004256">
    <property type="entry name" value="DUF234"/>
</dbReference>
<proteinExistence type="predicted"/>
<evidence type="ECO:0000259" key="1">
    <source>
        <dbReference type="Pfam" id="PF01637"/>
    </source>
</evidence>
<dbReference type="PANTHER" id="PTHR34704">
    <property type="entry name" value="ATPASE"/>
    <property type="match status" value="1"/>
</dbReference>
<keyword evidence="3" id="KW-0547">Nucleotide-binding</keyword>
<name>A0A7G7VLT6_9FIRM</name>
<sequence>MFIGRARELDFLQERYDSERAELVVLYGRRRIGKTELLQQFARDKAAVFYACTECTDQEQLARFSKRILQTGLPAARFLTSFSDWETALRSIQDVPSEGKKLLIIDEFPYMCASRPELPSILQNLWDHELSRANVMLILCGSAMSFIENELLAERNPLYGRATGIYKLLPLPFVSVRQFFPQYSVEDQVAAYAILGGIPYYLIQFQSEKSLEENIRTNILQKGCVLYSEVEFLLRQELRETSVYNAIIEAVALGNNTLALIHSKTQIEKTKISVYLKNLMEIGIIEREFSVLSTVKERAGSGRGLYQLTDAYFQFWYAFLYGSHSELEAGDVAGVWQHLIVPQLHEFVSRTYEKICMEYLRSCNQAGTLPFHFIKIGRWWEKVTHIADGKRRTVSEEIDIVAADRAERNFLLAECKFRRASADLDVLRQLQDKFPQKKYHGNYHYMIFSFYGFTERLRDAAARENVRLVSGADL</sequence>
<dbReference type="GO" id="GO:0005524">
    <property type="term" value="F:ATP binding"/>
    <property type="evidence" value="ECO:0007669"/>
    <property type="project" value="UniProtKB-KW"/>
</dbReference>
<feature type="domain" description="DUF234" evidence="2">
    <location>
        <begin position="316"/>
        <end position="420"/>
    </location>
</feature>
<dbReference type="Proteomes" id="UP000515480">
    <property type="component" value="Chromosome"/>
</dbReference>
<accession>A0A7G7VLT6</accession>
<keyword evidence="3" id="KW-0067">ATP-binding</keyword>
<evidence type="ECO:0000313" key="4">
    <source>
        <dbReference type="Proteomes" id="UP000515480"/>
    </source>
</evidence>
<organism evidence="3 4">
    <name type="scientific">Selenomonas timonae</name>
    <dbReference type="NCBI Taxonomy" id="2754044"/>
    <lineage>
        <taxon>Bacteria</taxon>
        <taxon>Bacillati</taxon>
        <taxon>Bacillota</taxon>
        <taxon>Negativicutes</taxon>
        <taxon>Selenomonadales</taxon>
        <taxon>Selenomonadaceae</taxon>
        <taxon>Selenomonas</taxon>
    </lineage>
</organism>
<keyword evidence="4" id="KW-1185">Reference proteome</keyword>
<dbReference type="RefSeq" id="WP_185980965.1">
    <property type="nucleotide sequence ID" value="NZ_CP060204.1"/>
</dbReference>
<dbReference type="EMBL" id="CP060204">
    <property type="protein sequence ID" value="QNH55079.1"/>
    <property type="molecule type" value="Genomic_DNA"/>
</dbReference>
<dbReference type="KEGG" id="stim:H1B31_03880"/>
<evidence type="ECO:0000259" key="2">
    <source>
        <dbReference type="Pfam" id="PF03008"/>
    </source>
</evidence>
<dbReference type="SUPFAM" id="SSF52980">
    <property type="entry name" value="Restriction endonuclease-like"/>
    <property type="match status" value="1"/>
</dbReference>
<gene>
    <name evidence="3" type="ORF">H1B31_03880</name>
</gene>
<dbReference type="InterPro" id="IPR027417">
    <property type="entry name" value="P-loop_NTPase"/>
</dbReference>
<dbReference type="SUPFAM" id="SSF52540">
    <property type="entry name" value="P-loop containing nucleoside triphosphate hydrolases"/>
    <property type="match status" value="1"/>
</dbReference>
<dbReference type="Pfam" id="PF01637">
    <property type="entry name" value="ATPase_2"/>
    <property type="match status" value="1"/>
</dbReference>
<dbReference type="InterPro" id="IPR011579">
    <property type="entry name" value="ATPase_dom"/>
</dbReference>
<reference evidence="3 4" key="1">
    <citation type="submission" date="2020-07" db="EMBL/GenBank/DDBJ databases">
        <title>Complete genome and description of Selenomonas timonensis sp. nov., a new bacterium isolated from a gingivitis subject.</title>
        <authorList>
            <person name="Antezack A."/>
        </authorList>
    </citation>
    <scope>NUCLEOTIDE SEQUENCE [LARGE SCALE GENOMIC DNA]</scope>
    <source>
        <strain evidence="3 4">Marseille-Q3039</strain>
    </source>
</reference>
<dbReference type="Pfam" id="PF03008">
    <property type="entry name" value="DUF234"/>
    <property type="match status" value="1"/>
</dbReference>